<dbReference type="Proteomes" id="UP000530850">
    <property type="component" value="Unassembled WGS sequence"/>
</dbReference>
<feature type="domain" description="RelA/SpoT" evidence="1">
    <location>
        <begin position="97"/>
        <end position="220"/>
    </location>
</feature>
<keyword evidence="2" id="KW-0808">Transferase</keyword>
<dbReference type="EC" id="2.7.6.5" evidence="2"/>
<dbReference type="GO" id="GO:0008728">
    <property type="term" value="F:GTP diphosphokinase activity"/>
    <property type="evidence" value="ECO:0007669"/>
    <property type="project" value="UniProtKB-EC"/>
</dbReference>
<dbReference type="Gene3D" id="3.30.460.10">
    <property type="entry name" value="Beta Polymerase, domain 2"/>
    <property type="match status" value="1"/>
</dbReference>
<dbReference type="Gene3D" id="1.10.287.860">
    <property type="entry name" value="Nucleotidyltransferase"/>
    <property type="match status" value="1"/>
</dbReference>
<dbReference type="PANTHER" id="PTHR47837:SF2">
    <property type="entry name" value="GTP PYROPHOSPHOKINASE YWAC"/>
    <property type="match status" value="1"/>
</dbReference>
<dbReference type="CDD" id="cd05399">
    <property type="entry name" value="NT_Rel-Spo_like"/>
    <property type="match status" value="1"/>
</dbReference>
<organism evidence="2 3">
    <name type="scientific">Parvibacter caecicola</name>
    <dbReference type="NCBI Taxonomy" id="747645"/>
    <lineage>
        <taxon>Bacteria</taxon>
        <taxon>Bacillati</taxon>
        <taxon>Actinomycetota</taxon>
        <taxon>Coriobacteriia</taxon>
        <taxon>Coriobacteriales</taxon>
        <taxon>Coriobacteriaceae</taxon>
        <taxon>Parvibacter</taxon>
    </lineage>
</organism>
<dbReference type="GeneID" id="93357472"/>
<dbReference type="InterPro" id="IPR052366">
    <property type="entry name" value="GTP_Pyrophosphokinase"/>
</dbReference>
<reference evidence="2 3" key="1">
    <citation type="submission" date="2020-08" db="EMBL/GenBank/DDBJ databases">
        <title>Sequencing the genomes of 1000 actinobacteria strains.</title>
        <authorList>
            <person name="Klenk H.-P."/>
        </authorList>
    </citation>
    <scope>NUCLEOTIDE SEQUENCE [LARGE SCALE GENOMIC DNA]</scope>
    <source>
        <strain evidence="2 3">DSM 22242</strain>
    </source>
</reference>
<dbReference type="SUPFAM" id="SSF81301">
    <property type="entry name" value="Nucleotidyltransferase"/>
    <property type="match status" value="1"/>
</dbReference>
<evidence type="ECO:0000313" key="2">
    <source>
        <dbReference type="EMBL" id="MBB3171696.1"/>
    </source>
</evidence>
<dbReference type="RefSeq" id="WP_211236208.1">
    <property type="nucleotide sequence ID" value="NZ_CANPEU010000007.1"/>
</dbReference>
<evidence type="ECO:0000259" key="1">
    <source>
        <dbReference type="SMART" id="SM00954"/>
    </source>
</evidence>
<dbReference type="GO" id="GO:0015969">
    <property type="term" value="P:guanosine tetraphosphate metabolic process"/>
    <property type="evidence" value="ECO:0007669"/>
    <property type="project" value="InterPro"/>
</dbReference>
<dbReference type="PANTHER" id="PTHR47837">
    <property type="entry name" value="GTP PYROPHOSPHOKINASE YJBM"/>
    <property type="match status" value="1"/>
</dbReference>
<dbReference type="EMBL" id="JACHYA010000005">
    <property type="protein sequence ID" value="MBB3171696.1"/>
    <property type="molecule type" value="Genomic_DNA"/>
</dbReference>
<dbReference type="InterPro" id="IPR043519">
    <property type="entry name" value="NT_sf"/>
</dbReference>
<protein>
    <submittedName>
        <fullName evidence="2">Putative GTP pyrophosphokinase</fullName>
        <ecNumber evidence="2">2.7.6.5</ecNumber>
    </submittedName>
</protein>
<dbReference type="Pfam" id="PF04607">
    <property type="entry name" value="RelA_SpoT"/>
    <property type="match status" value="1"/>
</dbReference>
<proteinExistence type="predicted"/>
<evidence type="ECO:0000313" key="3">
    <source>
        <dbReference type="Proteomes" id="UP000530850"/>
    </source>
</evidence>
<name>A0A7W5D3G4_9ACTN</name>
<dbReference type="InterPro" id="IPR007685">
    <property type="entry name" value="RelA_SpoT"/>
</dbReference>
<dbReference type="SMART" id="SM00954">
    <property type="entry name" value="RelA_SpoT"/>
    <property type="match status" value="1"/>
</dbReference>
<dbReference type="GO" id="GO:0016301">
    <property type="term" value="F:kinase activity"/>
    <property type="evidence" value="ECO:0007669"/>
    <property type="project" value="UniProtKB-KW"/>
</dbReference>
<gene>
    <name evidence="2" type="ORF">FHR31_001522</name>
</gene>
<dbReference type="AlphaFoldDB" id="A0A7W5D3G4"/>
<sequence length="256" mass="29303">MTTLPNRPFDYALARLDGGSSALDAVHKRREDFATQIMSHLAASDEFSEMMRRNIAPFRRLMTYYECAMMEMETKFRVLDAEFGLQHDRNPIESIKTRLKSTDSLAKKLTRKGFPITVESVEKNIFDVAGVRIVCTFPEDIFTLADALLAQDDVTLIERRDYVAAPKESGYRSLHLIVEIPIFLEHEKRLVKVEVQLRTISMNFWASLEHQLRYKKNLPEAEAAAVATELADLADAAADLDARMQALRNFLDEERD</sequence>
<comment type="caution">
    <text evidence="2">The sequence shown here is derived from an EMBL/GenBank/DDBJ whole genome shotgun (WGS) entry which is preliminary data.</text>
</comment>
<accession>A0A7W5D3G4</accession>
<keyword evidence="2" id="KW-0418">Kinase</keyword>